<dbReference type="GO" id="GO:0000162">
    <property type="term" value="P:L-tryptophan biosynthetic process"/>
    <property type="evidence" value="ECO:0007669"/>
    <property type="project" value="UniProtKB-UniRule"/>
</dbReference>
<dbReference type="Pfam" id="PF00697">
    <property type="entry name" value="PRAI"/>
    <property type="match status" value="1"/>
</dbReference>
<evidence type="ECO:0000256" key="2">
    <source>
        <dbReference type="ARBA" id="ARBA00004664"/>
    </source>
</evidence>
<name>A0A2T4PUM1_9STAP</name>
<dbReference type="SUPFAM" id="SSF51366">
    <property type="entry name" value="Ribulose-phoshate binding barrel"/>
    <property type="match status" value="1"/>
</dbReference>
<comment type="caution">
    <text evidence="11">The sequence shown here is derived from an EMBL/GenBank/DDBJ whole genome shotgun (WGS) entry which is preliminary data.</text>
</comment>
<dbReference type="OrthoDB" id="9786954at2"/>
<evidence type="ECO:0000256" key="5">
    <source>
        <dbReference type="ARBA" id="ARBA00022605"/>
    </source>
</evidence>
<evidence type="ECO:0000313" key="12">
    <source>
        <dbReference type="Proteomes" id="UP000241209"/>
    </source>
</evidence>
<comment type="pathway">
    <text evidence="2 9">Amino-acid biosynthesis; L-tryptophan biosynthesis; L-tryptophan from chorismate: step 3/5.</text>
</comment>
<dbReference type="Proteomes" id="UP000241209">
    <property type="component" value="Unassembled WGS sequence"/>
</dbReference>
<dbReference type="PANTHER" id="PTHR42894:SF1">
    <property type="entry name" value="N-(5'-PHOSPHORIBOSYL)ANTHRANILATE ISOMERASE"/>
    <property type="match status" value="1"/>
</dbReference>
<evidence type="ECO:0000256" key="3">
    <source>
        <dbReference type="ARBA" id="ARBA00012572"/>
    </source>
</evidence>
<evidence type="ECO:0000256" key="8">
    <source>
        <dbReference type="ARBA" id="ARBA00023235"/>
    </source>
</evidence>
<dbReference type="InterPro" id="IPR011060">
    <property type="entry name" value="RibuloseP-bd_barrel"/>
</dbReference>
<evidence type="ECO:0000313" key="11">
    <source>
        <dbReference type="EMBL" id="PTI30097.1"/>
    </source>
</evidence>
<reference evidence="11 12" key="1">
    <citation type="journal article" date="2016" name="Front. Microbiol.">
        <title>Comprehensive Phylogenetic Analysis of Bovine Non-aureus Staphylococci Species Based on Whole-Genome Sequencing.</title>
        <authorList>
            <person name="Naushad S."/>
            <person name="Barkema H.W."/>
            <person name="Luby C."/>
            <person name="Condas L.A."/>
            <person name="Nobrega D.B."/>
            <person name="Carson D.A."/>
            <person name="De Buck J."/>
        </authorList>
    </citation>
    <scope>NUCLEOTIDE SEQUENCE [LARGE SCALE GENOMIC DNA]</scope>
    <source>
        <strain evidence="11 12">SNUC 2204</strain>
    </source>
</reference>
<dbReference type="InterPro" id="IPR013785">
    <property type="entry name" value="Aldolase_TIM"/>
</dbReference>
<dbReference type="PANTHER" id="PTHR42894">
    <property type="entry name" value="N-(5'-PHOSPHORIBOSYL)ANTHRANILATE ISOMERASE"/>
    <property type="match status" value="1"/>
</dbReference>
<dbReference type="UniPathway" id="UPA00035">
    <property type="reaction ID" value="UER00042"/>
</dbReference>
<feature type="domain" description="N-(5'phosphoribosyl) anthranilate isomerase (PRAI)" evidence="10">
    <location>
        <begin position="4"/>
        <end position="199"/>
    </location>
</feature>
<proteinExistence type="inferred from homology"/>
<comment type="catalytic activity">
    <reaction evidence="1 9">
        <text>N-(5-phospho-beta-D-ribosyl)anthranilate = 1-(2-carboxyphenylamino)-1-deoxy-D-ribulose 5-phosphate</text>
        <dbReference type="Rhea" id="RHEA:21540"/>
        <dbReference type="ChEBI" id="CHEBI:18277"/>
        <dbReference type="ChEBI" id="CHEBI:58613"/>
        <dbReference type="EC" id="5.3.1.24"/>
    </reaction>
</comment>
<gene>
    <name evidence="9" type="primary">trpF</name>
    <name evidence="11" type="ORF">BU072_05415</name>
</gene>
<dbReference type="CDD" id="cd00405">
    <property type="entry name" value="PRAI"/>
    <property type="match status" value="1"/>
</dbReference>
<evidence type="ECO:0000256" key="1">
    <source>
        <dbReference type="ARBA" id="ARBA00001164"/>
    </source>
</evidence>
<dbReference type="HAMAP" id="MF_00135">
    <property type="entry name" value="PRAI"/>
    <property type="match status" value="1"/>
</dbReference>
<dbReference type="NCBIfam" id="NF010563">
    <property type="entry name" value="PRK13958.1"/>
    <property type="match status" value="1"/>
</dbReference>
<dbReference type="RefSeq" id="WP_107537171.1">
    <property type="nucleotide sequence ID" value="NZ_BMDF01000001.1"/>
</dbReference>
<keyword evidence="6 9" id="KW-0822">Tryptophan biosynthesis</keyword>
<evidence type="ECO:0000256" key="4">
    <source>
        <dbReference type="ARBA" id="ARBA00022272"/>
    </source>
</evidence>
<organism evidence="11 12">
    <name type="scientific">Mammaliicoccus vitulinus</name>
    <dbReference type="NCBI Taxonomy" id="71237"/>
    <lineage>
        <taxon>Bacteria</taxon>
        <taxon>Bacillati</taxon>
        <taxon>Bacillota</taxon>
        <taxon>Bacilli</taxon>
        <taxon>Bacillales</taxon>
        <taxon>Staphylococcaceae</taxon>
        <taxon>Mammaliicoccus</taxon>
    </lineage>
</organism>
<dbReference type="GeneID" id="64116329"/>
<dbReference type="AlphaFoldDB" id="A0A2T4PUM1"/>
<protein>
    <recommendedName>
        <fullName evidence="4 9">N-(5'-phosphoribosyl)anthranilate isomerase</fullName>
        <shortName evidence="9">PRAI</shortName>
        <ecNumber evidence="3 9">5.3.1.24</ecNumber>
    </recommendedName>
</protein>
<evidence type="ECO:0000256" key="6">
    <source>
        <dbReference type="ARBA" id="ARBA00022822"/>
    </source>
</evidence>
<dbReference type="Gene3D" id="3.20.20.70">
    <property type="entry name" value="Aldolase class I"/>
    <property type="match status" value="1"/>
</dbReference>
<sequence>MFIKCCGFQDEATIETAVQNKADAIGFITFPKSKRYVSIEDIGTLSERIPNHIDIVAVVVNLSFAEIERLVEQTSINTIQFHGDETIDFIQQIKGKYPHIKIYKALPANDTLFNNIKTFQDDVDLFLIDTPSKNYGGTGKSYDWSLLNEIKDISYLIAGGINVDKIKQIEQLNLNNAGYDISSGIETNGQKDHNKIETLLTYVKG</sequence>
<dbReference type="GO" id="GO:0004640">
    <property type="term" value="F:phosphoribosylanthranilate isomerase activity"/>
    <property type="evidence" value="ECO:0007669"/>
    <property type="project" value="UniProtKB-UniRule"/>
</dbReference>
<dbReference type="InterPro" id="IPR001240">
    <property type="entry name" value="PRAI_dom"/>
</dbReference>
<evidence type="ECO:0000259" key="10">
    <source>
        <dbReference type="Pfam" id="PF00697"/>
    </source>
</evidence>
<dbReference type="EMBL" id="PZFK01000008">
    <property type="protein sequence ID" value="PTI30097.1"/>
    <property type="molecule type" value="Genomic_DNA"/>
</dbReference>
<dbReference type="STRING" id="1167632.GCA_000286335_00761"/>
<evidence type="ECO:0000256" key="9">
    <source>
        <dbReference type="HAMAP-Rule" id="MF_00135"/>
    </source>
</evidence>
<keyword evidence="5 9" id="KW-0028">Amino-acid biosynthesis</keyword>
<accession>A0A2T4PUM1</accession>
<keyword evidence="7 9" id="KW-0057">Aromatic amino acid biosynthesis</keyword>
<dbReference type="InterPro" id="IPR044643">
    <property type="entry name" value="TrpF_fam"/>
</dbReference>
<comment type="similarity">
    <text evidence="9">Belongs to the TrpF family.</text>
</comment>
<dbReference type="EC" id="5.3.1.24" evidence="3 9"/>
<evidence type="ECO:0000256" key="7">
    <source>
        <dbReference type="ARBA" id="ARBA00023141"/>
    </source>
</evidence>
<keyword evidence="8 9" id="KW-0413">Isomerase</keyword>